<keyword evidence="11" id="KW-0804">Transcription</keyword>
<evidence type="ECO:0000256" key="11">
    <source>
        <dbReference type="ARBA" id="ARBA00023163"/>
    </source>
</evidence>
<protein>
    <recommendedName>
        <fullName evidence="4">Ferric uptake regulation protein</fullName>
    </recommendedName>
</protein>
<dbReference type="InterPro" id="IPR002481">
    <property type="entry name" value="FUR"/>
</dbReference>
<dbReference type="InterPro" id="IPR036390">
    <property type="entry name" value="WH_DNA-bd_sf"/>
</dbReference>
<evidence type="ECO:0000256" key="7">
    <source>
        <dbReference type="ARBA" id="ARBA00022723"/>
    </source>
</evidence>
<keyword evidence="10" id="KW-0238">DNA-binding</keyword>
<organism evidence="12 13">
    <name type="scientific">Gaopeijia maritima</name>
    <dbReference type="NCBI Taxonomy" id="3119007"/>
    <lineage>
        <taxon>Bacteria</taxon>
        <taxon>Pseudomonadati</taxon>
        <taxon>Gemmatimonadota</taxon>
        <taxon>Longimicrobiia</taxon>
        <taxon>Gaopeijiales</taxon>
        <taxon>Gaopeijiaceae</taxon>
        <taxon>Gaopeijia</taxon>
    </lineage>
</organism>
<comment type="subunit">
    <text evidence="3">Homodimer.</text>
</comment>
<dbReference type="InterPro" id="IPR043135">
    <property type="entry name" value="Fur_C"/>
</dbReference>
<dbReference type="EMBL" id="JBBHLI010000003">
    <property type="protein sequence ID" value="MEK9500767.1"/>
    <property type="molecule type" value="Genomic_DNA"/>
</dbReference>
<sequence length="162" mass="18576">MSEHPFIRLFNRYLREQGLPVTHQRNRVAAAVFGSEDHLSVDDIEGILRAQDERIGKATIYRTLDLLVKSRLVEEHDFGEGFKRYEHRLSRTPVHQHLICSECGDVEEFESPEMPAIEARVAREFGFRPSRHRLEIYGLCRSCQEAGVTLSQEGLACPIEVA</sequence>
<keyword evidence="6" id="KW-0678">Repressor</keyword>
<keyword evidence="5" id="KW-0963">Cytoplasm</keyword>
<dbReference type="Pfam" id="PF01475">
    <property type="entry name" value="FUR"/>
    <property type="match status" value="1"/>
</dbReference>
<evidence type="ECO:0000256" key="9">
    <source>
        <dbReference type="ARBA" id="ARBA00023015"/>
    </source>
</evidence>
<dbReference type="InterPro" id="IPR036388">
    <property type="entry name" value="WH-like_DNA-bd_sf"/>
</dbReference>
<dbReference type="Gene3D" id="3.30.1490.190">
    <property type="match status" value="1"/>
</dbReference>
<reference evidence="12 13" key="1">
    <citation type="submission" date="2024-02" db="EMBL/GenBank/DDBJ databases">
        <title>A novel Gemmatimonadota bacterium.</title>
        <authorList>
            <person name="Du Z.-J."/>
            <person name="Ye Y.-Q."/>
        </authorList>
    </citation>
    <scope>NUCLEOTIDE SEQUENCE [LARGE SCALE GENOMIC DNA]</scope>
    <source>
        <strain evidence="12 13">DH-20</strain>
    </source>
</reference>
<evidence type="ECO:0000256" key="4">
    <source>
        <dbReference type="ARBA" id="ARBA00020910"/>
    </source>
</evidence>
<evidence type="ECO:0000256" key="10">
    <source>
        <dbReference type="ARBA" id="ARBA00023125"/>
    </source>
</evidence>
<keyword evidence="9" id="KW-0805">Transcription regulation</keyword>
<comment type="similarity">
    <text evidence="2">Belongs to the Fur family.</text>
</comment>
<dbReference type="Proteomes" id="UP001484239">
    <property type="component" value="Unassembled WGS sequence"/>
</dbReference>
<evidence type="ECO:0000256" key="3">
    <source>
        <dbReference type="ARBA" id="ARBA00011738"/>
    </source>
</evidence>
<evidence type="ECO:0000256" key="1">
    <source>
        <dbReference type="ARBA" id="ARBA00004496"/>
    </source>
</evidence>
<evidence type="ECO:0000256" key="8">
    <source>
        <dbReference type="ARBA" id="ARBA00022833"/>
    </source>
</evidence>
<evidence type="ECO:0000256" key="5">
    <source>
        <dbReference type="ARBA" id="ARBA00022490"/>
    </source>
</evidence>
<proteinExistence type="inferred from homology"/>
<dbReference type="Gene3D" id="1.10.10.10">
    <property type="entry name" value="Winged helix-like DNA-binding domain superfamily/Winged helix DNA-binding domain"/>
    <property type="match status" value="1"/>
</dbReference>
<accession>A0ABU9E9N0</accession>
<dbReference type="CDD" id="cd07153">
    <property type="entry name" value="Fur_like"/>
    <property type="match status" value="1"/>
</dbReference>
<dbReference type="SUPFAM" id="SSF46785">
    <property type="entry name" value="Winged helix' DNA-binding domain"/>
    <property type="match status" value="1"/>
</dbReference>
<evidence type="ECO:0000256" key="2">
    <source>
        <dbReference type="ARBA" id="ARBA00007957"/>
    </source>
</evidence>
<comment type="subcellular location">
    <subcellularLocation>
        <location evidence="1">Cytoplasm</location>
    </subcellularLocation>
</comment>
<dbReference type="PANTHER" id="PTHR33202:SF2">
    <property type="entry name" value="FERRIC UPTAKE REGULATION PROTEIN"/>
    <property type="match status" value="1"/>
</dbReference>
<evidence type="ECO:0000313" key="12">
    <source>
        <dbReference type="EMBL" id="MEK9500767.1"/>
    </source>
</evidence>
<comment type="caution">
    <text evidence="12">The sequence shown here is derived from an EMBL/GenBank/DDBJ whole genome shotgun (WGS) entry which is preliminary data.</text>
</comment>
<name>A0ABU9E9N0_9BACT</name>
<keyword evidence="8" id="KW-0862">Zinc</keyword>
<evidence type="ECO:0000313" key="13">
    <source>
        <dbReference type="Proteomes" id="UP001484239"/>
    </source>
</evidence>
<gene>
    <name evidence="12" type="ORF">WI372_07250</name>
</gene>
<dbReference type="PANTHER" id="PTHR33202">
    <property type="entry name" value="ZINC UPTAKE REGULATION PROTEIN"/>
    <property type="match status" value="1"/>
</dbReference>
<keyword evidence="7" id="KW-0479">Metal-binding</keyword>
<dbReference type="RefSeq" id="WP_405279716.1">
    <property type="nucleotide sequence ID" value="NZ_CP144380.1"/>
</dbReference>
<evidence type="ECO:0000256" key="6">
    <source>
        <dbReference type="ARBA" id="ARBA00022491"/>
    </source>
</evidence>
<keyword evidence="13" id="KW-1185">Reference proteome</keyword>